<dbReference type="RefSeq" id="XP_016208517.1">
    <property type="nucleotide sequence ID" value="XM_016363639.1"/>
</dbReference>
<dbReference type="STRING" id="253628.A0A0D1ZVZ6"/>
<dbReference type="VEuPathDB" id="FungiDB:PV09_09562"/>
<dbReference type="OrthoDB" id="3856898at2759"/>
<dbReference type="GeneID" id="27317535"/>
<feature type="coiled-coil region" evidence="1">
    <location>
        <begin position="77"/>
        <end position="111"/>
    </location>
</feature>
<dbReference type="EMBL" id="KN847609">
    <property type="protein sequence ID" value="KIV98647.1"/>
    <property type="molecule type" value="Genomic_DNA"/>
</dbReference>
<proteinExistence type="predicted"/>
<name>A0A0D1ZVZ6_9PEZI</name>
<organism evidence="2 3">
    <name type="scientific">Verruconis gallopava</name>
    <dbReference type="NCBI Taxonomy" id="253628"/>
    <lineage>
        <taxon>Eukaryota</taxon>
        <taxon>Fungi</taxon>
        <taxon>Dikarya</taxon>
        <taxon>Ascomycota</taxon>
        <taxon>Pezizomycotina</taxon>
        <taxon>Dothideomycetes</taxon>
        <taxon>Pleosporomycetidae</taxon>
        <taxon>Venturiales</taxon>
        <taxon>Sympoventuriaceae</taxon>
        <taxon>Verruconis</taxon>
    </lineage>
</organism>
<keyword evidence="3" id="KW-1185">Reference proteome</keyword>
<reference evidence="2 3" key="1">
    <citation type="submission" date="2015-01" db="EMBL/GenBank/DDBJ databases">
        <title>The Genome Sequence of Ochroconis gallopava CBS43764.</title>
        <authorList>
            <consortium name="The Broad Institute Genomics Platform"/>
            <person name="Cuomo C."/>
            <person name="de Hoog S."/>
            <person name="Gorbushina A."/>
            <person name="Stielow B."/>
            <person name="Teixiera M."/>
            <person name="Abouelleil A."/>
            <person name="Chapman S.B."/>
            <person name="Priest M."/>
            <person name="Young S.K."/>
            <person name="Wortman J."/>
            <person name="Nusbaum C."/>
            <person name="Birren B."/>
        </authorList>
    </citation>
    <scope>NUCLEOTIDE SEQUENCE [LARGE SCALE GENOMIC DNA]</scope>
    <source>
        <strain evidence="2 3">CBS 43764</strain>
    </source>
</reference>
<protein>
    <submittedName>
        <fullName evidence="2">Uncharacterized protein</fullName>
    </submittedName>
</protein>
<gene>
    <name evidence="2" type="ORF">PV09_09562</name>
</gene>
<dbReference type="InParanoid" id="A0A0D1ZVZ6"/>
<evidence type="ECO:0000313" key="2">
    <source>
        <dbReference type="EMBL" id="KIV98647.1"/>
    </source>
</evidence>
<evidence type="ECO:0000313" key="3">
    <source>
        <dbReference type="Proteomes" id="UP000053259"/>
    </source>
</evidence>
<dbReference type="HOGENOM" id="CLU_031560_5_0_1"/>
<sequence>MTIPWPQEMTWPTPIQEHATQLTGYLRNVLLHLDRVKDQPITSGEMRTVIMATIDLVGKVTRTPDMTAVHDKIAMIRADLSQNANGQTQEIQNIKEEVKNLTANVQKGTAASEAATVAANEAAEVGKTVAGMARDIKNNGTRHQTGAPMSYATAAAQGALAAGKYNVQNAYTAPSPAPVQREIIVNIRNAQTIQNLRAMNPPNQLKRGDLSIRTTNNSEMQTLLRTYTYGVLVHGIRTSTINMENFEEVRDTILHENRAFLPTADIKYIGWLTRQPPQKAMSSIVIEFTKPEDANRIIDENLVWQGEMCPAERYERQCRLKQCFQRQKYGHIGTQCKAAKTCGYCAQKHSSWECPTKTNREAARKWVVCHGTHEAWSRECPTRKEEVAKIKAILTTRPKYHPALTAHTMRSTSVDWTEYPSGDQDLRET</sequence>
<dbReference type="Proteomes" id="UP000053259">
    <property type="component" value="Unassembled WGS sequence"/>
</dbReference>
<keyword evidence="1" id="KW-0175">Coiled coil</keyword>
<accession>A0A0D1ZVZ6</accession>
<dbReference type="AlphaFoldDB" id="A0A0D1ZVZ6"/>
<evidence type="ECO:0000256" key="1">
    <source>
        <dbReference type="SAM" id="Coils"/>
    </source>
</evidence>